<dbReference type="KEGG" id="tnl:113508293"/>
<dbReference type="GeneID" id="113508293"/>
<evidence type="ECO:0000256" key="1">
    <source>
        <dbReference type="SAM" id="Phobius"/>
    </source>
</evidence>
<keyword evidence="1" id="KW-0812">Transmembrane</keyword>
<accession>A0A7E5X1J6</accession>
<sequence>MLYFWRKTPKVVHTYNSVENIRKSRTRLCVLMMMFTTQIAAGQPLSCKEDTHCSEAYFCEIQSNICKECLRCTDLKRHTPKFNTSDSCIKSATDCGPCSEGFINVYRDGVKGKCVLPEFFEFGSESRYAYLWTSAAVVGFLIFIIFVYVIKRTQVFQVVAYYDPVSVRGSPQPDVVKTFSPRHLLKELLQFNTEKSSDIMQNM</sequence>
<keyword evidence="2" id="KW-1185">Reference proteome</keyword>
<feature type="transmembrane region" description="Helical" evidence="1">
    <location>
        <begin position="129"/>
        <end position="150"/>
    </location>
</feature>
<proteinExistence type="predicted"/>
<dbReference type="OrthoDB" id="6368224at2759"/>
<reference evidence="3" key="1">
    <citation type="submission" date="2025-08" db="UniProtKB">
        <authorList>
            <consortium name="RefSeq"/>
        </authorList>
    </citation>
    <scope>IDENTIFICATION</scope>
</reference>
<evidence type="ECO:0000313" key="2">
    <source>
        <dbReference type="Proteomes" id="UP000322000"/>
    </source>
</evidence>
<dbReference type="AlphaFoldDB" id="A0A7E5X1J6"/>
<gene>
    <name evidence="3" type="primary">LOC113508293</name>
</gene>
<organism evidence="2 3">
    <name type="scientific">Trichoplusia ni</name>
    <name type="common">Cabbage looper</name>
    <dbReference type="NCBI Taxonomy" id="7111"/>
    <lineage>
        <taxon>Eukaryota</taxon>
        <taxon>Metazoa</taxon>
        <taxon>Ecdysozoa</taxon>
        <taxon>Arthropoda</taxon>
        <taxon>Hexapoda</taxon>
        <taxon>Insecta</taxon>
        <taxon>Pterygota</taxon>
        <taxon>Neoptera</taxon>
        <taxon>Endopterygota</taxon>
        <taxon>Lepidoptera</taxon>
        <taxon>Glossata</taxon>
        <taxon>Ditrysia</taxon>
        <taxon>Noctuoidea</taxon>
        <taxon>Noctuidae</taxon>
        <taxon>Plusiinae</taxon>
        <taxon>Trichoplusia</taxon>
    </lineage>
</organism>
<keyword evidence="1" id="KW-1133">Transmembrane helix</keyword>
<keyword evidence="1" id="KW-0472">Membrane</keyword>
<dbReference type="Proteomes" id="UP000322000">
    <property type="component" value="Chromosome 2"/>
</dbReference>
<dbReference type="InParanoid" id="A0A7E5X1J6"/>
<evidence type="ECO:0000313" key="3">
    <source>
        <dbReference type="RefSeq" id="XP_026747040.1"/>
    </source>
</evidence>
<protein>
    <submittedName>
        <fullName evidence="3">Uncharacterized protein LOC113508293 isoform X1</fullName>
    </submittedName>
</protein>
<dbReference type="RefSeq" id="XP_026747040.1">
    <property type="nucleotide sequence ID" value="XM_026891239.1"/>
</dbReference>
<name>A0A7E5X1J6_TRINI</name>